<name>A0A8S5M9A4_9CAUD</name>
<dbReference type="EMBL" id="BK014853">
    <property type="protein sequence ID" value="DAD78869.1"/>
    <property type="molecule type" value="Genomic_DNA"/>
</dbReference>
<proteinExistence type="predicted"/>
<protein>
    <submittedName>
        <fullName evidence="1">Uncharacterized protein</fullName>
    </submittedName>
</protein>
<evidence type="ECO:0000313" key="1">
    <source>
        <dbReference type="EMBL" id="DAD78869.1"/>
    </source>
</evidence>
<sequence length="303" mass="35090">MSGNPSLGDLRLRALKAEARAARKVRLIKQGTYNPRAGGLLTDLNNGQFGVDIAGTEYDVRKGEARINRMTTAQVKRHLERLDKFLYQGTTYYAGARGNIISGDAMRAVRREYKRDNERKREYKKSVAGTFIPWVGITAKEYDEDWRVKKAYLESGSAESLVEYRLPTPRRFSSDEGAYTIAKSMNERQTTRGRNKAISQARQNISEMIDEVGDDRLRRVLDLPDDKLWFMWSNDDYFADRLSRLYWAIHNQDNDKIGKRAIAAILDDYDEKILTLLGMIDEAENLEIKPEKTRKKPRRRKKR</sequence>
<organism evidence="1">
    <name type="scientific">Podoviridae sp. ctbO711</name>
    <dbReference type="NCBI Taxonomy" id="2826564"/>
    <lineage>
        <taxon>Viruses</taxon>
        <taxon>Duplodnaviria</taxon>
        <taxon>Heunggongvirae</taxon>
        <taxon>Uroviricota</taxon>
        <taxon>Caudoviricetes</taxon>
    </lineage>
</organism>
<accession>A0A8S5M9A4</accession>
<reference evidence="1" key="1">
    <citation type="journal article" date="2021" name="Proc. Natl. Acad. Sci. U.S.A.">
        <title>A Catalog of Tens of Thousands of Viruses from Human Metagenomes Reveals Hidden Associations with Chronic Diseases.</title>
        <authorList>
            <person name="Tisza M.J."/>
            <person name="Buck C.B."/>
        </authorList>
    </citation>
    <scope>NUCLEOTIDE SEQUENCE</scope>
    <source>
        <strain evidence="1">CtbO711</strain>
    </source>
</reference>